<organism evidence="2">
    <name type="scientific">Prunus dulcis</name>
    <name type="common">Almond</name>
    <name type="synonym">Amygdalus dulcis</name>
    <dbReference type="NCBI Taxonomy" id="3755"/>
    <lineage>
        <taxon>Eukaryota</taxon>
        <taxon>Viridiplantae</taxon>
        <taxon>Streptophyta</taxon>
        <taxon>Embryophyta</taxon>
        <taxon>Tracheophyta</taxon>
        <taxon>Spermatophyta</taxon>
        <taxon>Magnoliopsida</taxon>
        <taxon>eudicotyledons</taxon>
        <taxon>Gunneridae</taxon>
        <taxon>Pentapetalae</taxon>
        <taxon>rosids</taxon>
        <taxon>fabids</taxon>
        <taxon>Rosales</taxon>
        <taxon>Rosaceae</taxon>
        <taxon>Amygdaloideae</taxon>
        <taxon>Amygdaleae</taxon>
        <taxon>Prunus</taxon>
    </lineage>
</organism>
<accession>A0A5H2XPB4</accession>
<sequence>MHPPAVAVHHRGVNVGFLS</sequence>
<reference evidence="2" key="1">
    <citation type="journal article" date="2019" name="Science">
        <title>Mutation of a bHLH transcription factor allowed almond domestication.</title>
        <authorList>
            <person name="Sanchez-Perez R."/>
            <person name="Pavan S."/>
            <person name="Mazzeo R."/>
            <person name="Moldovan C."/>
            <person name="Aiese Cigliano R."/>
            <person name="Del Cueto J."/>
            <person name="Ricciardi F."/>
            <person name="Lotti C."/>
            <person name="Ricciardi L."/>
            <person name="Dicenta F."/>
            <person name="Lopez-Marques R.L."/>
            <person name="Lindberg Moller B."/>
        </authorList>
    </citation>
    <scope>NUCLEOTIDE SEQUENCE</scope>
</reference>
<dbReference type="EMBL" id="AP020404">
    <property type="protein sequence ID" value="BBN67404.1"/>
    <property type="molecule type" value="Genomic_DNA"/>
</dbReference>
<dbReference type="AlphaFoldDB" id="A0A5H2XPB4"/>
<proteinExistence type="predicted"/>
<gene>
    <name evidence="2" type="ORF">Prudu_618S000100</name>
    <name evidence="1" type="ORF">Prudu_67S000200</name>
</gene>
<dbReference type="EMBL" id="AP020955">
    <property type="protein sequence ID" value="BBN68872.1"/>
    <property type="molecule type" value="Genomic_DNA"/>
</dbReference>
<evidence type="ECO:0000313" key="2">
    <source>
        <dbReference type="EMBL" id="BBN68872.1"/>
    </source>
</evidence>
<protein>
    <submittedName>
        <fullName evidence="2">Uncharacterized protein</fullName>
    </submittedName>
</protein>
<name>A0A5H2XPB4_PRUDU</name>
<evidence type="ECO:0000313" key="1">
    <source>
        <dbReference type="EMBL" id="BBN67404.1"/>
    </source>
</evidence>